<protein>
    <submittedName>
        <fullName evidence="1">Uncharacterized protein</fullName>
    </submittedName>
</protein>
<gene>
    <name evidence="1" type="ORF">LCGC14_0693680</name>
</gene>
<proteinExistence type="predicted"/>
<name>A0A0F9R518_9ZZZZ</name>
<sequence length="59" mass="6840">MTVLKKAQGRRTAVTNQRVWRSPLLRKTGLMFELPETYQPPKPTWSGQVLKCARELVSR</sequence>
<dbReference type="EMBL" id="LAZR01001455">
    <property type="protein sequence ID" value="KKN44372.1"/>
    <property type="molecule type" value="Genomic_DNA"/>
</dbReference>
<accession>A0A0F9R518</accession>
<comment type="caution">
    <text evidence="1">The sequence shown here is derived from an EMBL/GenBank/DDBJ whole genome shotgun (WGS) entry which is preliminary data.</text>
</comment>
<organism evidence="1">
    <name type="scientific">marine sediment metagenome</name>
    <dbReference type="NCBI Taxonomy" id="412755"/>
    <lineage>
        <taxon>unclassified sequences</taxon>
        <taxon>metagenomes</taxon>
        <taxon>ecological metagenomes</taxon>
    </lineage>
</organism>
<evidence type="ECO:0000313" key="1">
    <source>
        <dbReference type="EMBL" id="KKN44372.1"/>
    </source>
</evidence>
<dbReference type="AlphaFoldDB" id="A0A0F9R518"/>
<reference evidence="1" key="1">
    <citation type="journal article" date="2015" name="Nature">
        <title>Complex archaea that bridge the gap between prokaryotes and eukaryotes.</title>
        <authorList>
            <person name="Spang A."/>
            <person name="Saw J.H."/>
            <person name="Jorgensen S.L."/>
            <person name="Zaremba-Niedzwiedzka K."/>
            <person name="Martijn J."/>
            <person name="Lind A.E."/>
            <person name="van Eijk R."/>
            <person name="Schleper C."/>
            <person name="Guy L."/>
            <person name="Ettema T.J."/>
        </authorList>
    </citation>
    <scope>NUCLEOTIDE SEQUENCE</scope>
</reference>